<organism evidence="2 3">
    <name type="scientific">Streptosporangium subroseum</name>
    <dbReference type="NCBI Taxonomy" id="106412"/>
    <lineage>
        <taxon>Bacteria</taxon>
        <taxon>Bacillati</taxon>
        <taxon>Actinomycetota</taxon>
        <taxon>Actinomycetes</taxon>
        <taxon>Streptosporangiales</taxon>
        <taxon>Streptosporangiaceae</taxon>
        <taxon>Streptosporangium</taxon>
    </lineage>
</organism>
<dbReference type="AlphaFoldDB" id="A0A239E149"/>
<keyword evidence="3" id="KW-1185">Reference proteome</keyword>
<sequence>MNSSYRSLVAAQALTLAAAGAALMGVYGPSAEADPMKSPYFKSGTEAAYEVTSQPRSLRHFTSCEAGLDYAKGPDAPIRLSLAPPQTEEDDRAFLAGCDWLVKELLKRP</sequence>
<dbReference type="OrthoDB" id="5389341at2"/>
<protein>
    <submittedName>
        <fullName evidence="2">Uncharacterized protein</fullName>
    </submittedName>
</protein>
<evidence type="ECO:0000313" key="2">
    <source>
        <dbReference type="EMBL" id="SNS38091.1"/>
    </source>
</evidence>
<dbReference type="RefSeq" id="WP_089207156.1">
    <property type="nucleotide sequence ID" value="NZ_FZOD01000008.1"/>
</dbReference>
<proteinExistence type="predicted"/>
<gene>
    <name evidence="2" type="ORF">SAMN05216276_1008161</name>
</gene>
<dbReference type="Proteomes" id="UP000198282">
    <property type="component" value="Unassembled WGS sequence"/>
</dbReference>
<reference evidence="2 3" key="1">
    <citation type="submission" date="2017-06" db="EMBL/GenBank/DDBJ databases">
        <authorList>
            <person name="Kim H.J."/>
            <person name="Triplett B.A."/>
        </authorList>
    </citation>
    <scope>NUCLEOTIDE SEQUENCE [LARGE SCALE GENOMIC DNA]</scope>
    <source>
        <strain evidence="2 3">CGMCC 4.2132</strain>
    </source>
</reference>
<evidence type="ECO:0000256" key="1">
    <source>
        <dbReference type="SAM" id="SignalP"/>
    </source>
</evidence>
<dbReference type="EMBL" id="FZOD01000008">
    <property type="protein sequence ID" value="SNS38091.1"/>
    <property type="molecule type" value="Genomic_DNA"/>
</dbReference>
<name>A0A239E149_9ACTN</name>
<keyword evidence="1" id="KW-0732">Signal</keyword>
<evidence type="ECO:0000313" key="3">
    <source>
        <dbReference type="Proteomes" id="UP000198282"/>
    </source>
</evidence>
<accession>A0A239E149</accession>
<feature type="signal peptide" evidence="1">
    <location>
        <begin position="1"/>
        <end position="21"/>
    </location>
</feature>
<feature type="chain" id="PRO_5038424204" evidence="1">
    <location>
        <begin position="22"/>
        <end position="109"/>
    </location>
</feature>